<dbReference type="Proteomes" id="UP000580856">
    <property type="component" value="Unassembled WGS sequence"/>
</dbReference>
<evidence type="ECO:0000256" key="4">
    <source>
        <dbReference type="PROSITE-ProRule" id="PRU00284"/>
    </source>
</evidence>
<accession>A0A846QKJ6</accession>
<dbReference type="Pfam" id="PF13426">
    <property type="entry name" value="PAS_9"/>
    <property type="match status" value="1"/>
</dbReference>
<dbReference type="AlphaFoldDB" id="A0A846QKJ6"/>
<evidence type="ECO:0000313" key="10">
    <source>
        <dbReference type="Proteomes" id="UP000580856"/>
    </source>
</evidence>
<keyword evidence="10" id="KW-1185">Reference proteome</keyword>
<feature type="transmembrane region" description="Helical" evidence="5">
    <location>
        <begin position="190"/>
        <end position="209"/>
    </location>
</feature>
<comment type="subcellular location">
    <subcellularLocation>
        <location evidence="1">Membrane</location>
    </subcellularLocation>
</comment>
<evidence type="ECO:0000256" key="2">
    <source>
        <dbReference type="ARBA" id="ARBA00023224"/>
    </source>
</evidence>
<gene>
    <name evidence="9" type="ORF">GGQ74_001220</name>
</gene>
<dbReference type="InterPro" id="IPR000014">
    <property type="entry name" value="PAS"/>
</dbReference>
<organism evidence="9 10">
    <name type="scientific">Desulfobaculum xiamenense</name>
    <dbReference type="NCBI Taxonomy" id="995050"/>
    <lineage>
        <taxon>Bacteria</taxon>
        <taxon>Pseudomonadati</taxon>
        <taxon>Thermodesulfobacteriota</taxon>
        <taxon>Desulfovibrionia</taxon>
        <taxon>Desulfovibrionales</taxon>
        <taxon>Desulfovibrionaceae</taxon>
        <taxon>Desulfobaculum</taxon>
    </lineage>
</organism>
<reference evidence="9 10" key="1">
    <citation type="submission" date="2020-03" db="EMBL/GenBank/DDBJ databases">
        <title>Genomic Encyclopedia of Type Strains, Phase IV (KMG-IV): sequencing the most valuable type-strain genomes for metagenomic binning, comparative biology and taxonomic classification.</title>
        <authorList>
            <person name="Goeker M."/>
        </authorList>
    </citation>
    <scope>NUCLEOTIDE SEQUENCE [LARGE SCALE GENOMIC DNA]</scope>
    <source>
        <strain evidence="9 10">DSM 24233</strain>
    </source>
</reference>
<dbReference type="Gene3D" id="6.10.340.10">
    <property type="match status" value="1"/>
</dbReference>
<feature type="domain" description="HAMP" evidence="8">
    <location>
        <begin position="211"/>
        <end position="263"/>
    </location>
</feature>
<dbReference type="GO" id="GO:0007165">
    <property type="term" value="P:signal transduction"/>
    <property type="evidence" value="ECO:0007669"/>
    <property type="project" value="UniProtKB-KW"/>
</dbReference>
<keyword evidence="5" id="KW-1133">Transmembrane helix</keyword>
<evidence type="ECO:0000256" key="5">
    <source>
        <dbReference type="SAM" id="Phobius"/>
    </source>
</evidence>
<dbReference type="SMART" id="SM00283">
    <property type="entry name" value="MA"/>
    <property type="match status" value="1"/>
</dbReference>
<keyword evidence="2 4" id="KW-0807">Transducer</keyword>
<keyword evidence="5" id="KW-0472">Membrane</keyword>
<comment type="caution">
    <text evidence="9">The sequence shown here is derived from an EMBL/GenBank/DDBJ whole genome shotgun (WGS) entry which is preliminary data.</text>
</comment>
<dbReference type="InterPro" id="IPR004089">
    <property type="entry name" value="MCPsignal_dom"/>
</dbReference>
<dbReference type="InterPro" id="IPR003660">
    <property type="entry name" value="HAMP_dom"/>
</dbReference>
<dbReference type="PROSITE" id="PS50885">
    <property type="entry name" value="HAMP"/>
    <property type="match status" value="1"/>
</dbReference>
<dbReference type="FunFam" id="1.10.287.950:FF:000001">
    <property type="entry name" value="Methyl-accepting chemotaxis sensory transducer"/>
    <property type="match status" value="1"/>
</dbReference>
<dbReference type="GO" id="GO:0006935">
    <property type="term" value="P:chemotaxis"/>
    <property type="evidence" value="ECO:0007669"/>
    <property type="project" value="UniProtKB-ARBA"/>
</dbReference>
<evidence type="ECO:0000259" key="8">
    <source>
        <dbReference type="PROSITE" id="PS50885"/>
    </source>
</evidence>
<dbReference type="Pfam" id="PF00015">
    <property type="entry name" value="MCPsignal"/>
    <property type="match status" value="1"/>
</dbReference>
<evidence type="ECO:0000256" key="1">
    <source>
        <dbReference type="ARBA" id="ARBA00004370"/>
    </source>
</evidence>
<dbReference type="CDD" id="cd11386">
    <property type="entry name" value="MCP_signal"/>
    <property type="match status" value="1"/>
</dbReference>
<proteinExistence type="inferred from homology"/>
<dbReference type="Pfam" id="PF00672">
    <property type="entry name" value="HAMP"/>
    <property type="match status" value="1"/>
</dbReference>
<dbReference type="InterPro" id="IPR035965">
    <property type="entry name" value="PAS-like_dom_sf"/>
</dbReference>
<evidence type="ECO:0000259" key="6">
    <source>
        <dbReference type="PROSITE" id="PS50111"/>
    </source>
</evidence>
<evidence type="ECO:0000256" key="3">
    <source>
        <dbReference type="ARBA" id="ARBA00029447"/>
    </source>
</evidence>
<dbReference type="SUPFAM" id="SSF55785">
    <property type="entry name" value="PYP-like sensor domain (PAS domain)"/>
    <property type="match status" value="1"/>
</dbReference>
<dbReference type="GO" id="GO:0016020">
    <property type="term" value="C:membrane"/>
    <property type="evidence" value="ECO:0007669"/>
    <property type="project" value="UniProtKB-SubCell"/>
</dbReference>
<protein>
    <submittedName>
        <fullName evidence="9">Methyl-accepting chemotaxis protein</fullName>
    </submittedName>
</protein>
<comment type="similarity">
    <text evidence="3">Belongs to the methyl-accepting chemotaxis (MCP) protein family.</text>
</comment>
<dbReference type="PANTHER" id="PTHR32089">
    <property type="entry name" value="METHYL-ACCEPTING CHEMOTAXIS PROTEIN MCPB"/>
    <property type="match status" value="1"/>
</dbReference>
<dbReference type="SUPFAM" id="SSF58104">
    <property type="entry name" value="Methyl-accepting chemotaxis protein (MCP) signaling domain"/>
    <property type="match status" value="1"/>
</dbReference>
<evidence type="ECO:0000259" key="7">
    <source>
        <dbReference type="PROSITE" id="PS50113"/>
    </source>
</evidence>
<keyword evidence="5" id="KW-0812">Transmembrane</keyword>
<dbReference type="RefSeq" id="WP_167940625.1">
    <property type="nucleotide sequence ID" value="NZ_JAATJA010000001.1"/>
</dbReference>
<dbReference type="SMART" id="SM00304">
    <property type="entry name" value="HAMP"/>
    <property type="match status" value="1"/>
</dbReference>
<dbReference type="PANTHER" id="PTHR32089:SF112">
    <property type="entry name" value="LYSOZYME-LIKE PROTEIN-RELATED"/>
    <property type="match status" value="1"/>
</dbReference>
<name>A0A846QKJ6_9BACT</name>
<dbReference type="Gene3D" id="3.30.450.290">
    <property type="match status" value="1"/>
</dbReference>
<dbReference type="PROSITE" id="PS50113">
    <property type="entry name" value="PAC"/>
    <property type="match status" value="1"/>
</dbReference>
<feature type="domain" description="Methyl-accepting transducer" evidence="6">
    <location>
        <begin position="401"/>
        <end position="637"/>
    </location>
</feature>
<dbReference type="Gene3D" id="1.10.287.950">
    <property type="entry name" value="Methyl-accepting chemotaxis protein"/>
    <property type="match status" value="1"/>
</dbReference>
<feature type="domain" description="PAC" evidence="7">
    <location>
        <begin position="334"/>
        <end position="386"/>
    </location>
</feature>
<evidence type="ECO:0000313" key="9">
    <source>
        <dbReference type="EMBL" id="NJB67580.1"/>
    </source>
</evidence>
<dbReference type="CDD" id="cd06225">
    <property type="entry name" value="HAMP"/>
    <property type="match status" value="1"/>
</dbReference>
<dbReference type="InterPro" id="IPR000700">
    <property type="entry name" value="PAS-assoc_C"/>
</dbReference>
<sequence>MFGYFRHRLGAKVTLLVFCVSFVVFAVLASVSARWQKADFTTNLAESVGQTAELFHHAIAKPMIVGDDKGTRAQFSFIRDNYPDVSVHITNFRGNVTYSTRTADERKDMAQVFDNEDILSLTSGLLGREGEVGRLVEDDGRHLYVHATAIPNERSCHHCHGASQKILGEMVLVQDVTPAMVALDSQLVEFVGLCAVGMLVLVLTVVLFLRRQVVRNVRAIADASNRISAGDLNAEFRVSTSDELGQMADNLAEMVGKLKTQLGFSQGVLEGITMPCAIIGPDNRIVHVNAEICRLLRKSGTPADHVGAASGQFFFNDPKRKTVSESALETRKQVRKEISYPFTDGSELIIDITSTPFFDMDGKLLGTLAIWFDLTEVRTQERRIREQHQRIANAAVDAEQVSSQVAAASEELAAQVEQSNRGADEQQHRTAEVATAMEEMNATVIEVARNAGNAAELAERVRRRAHEGDEVVTASVEMVNVVSEQAQALRGSMTELGERADGVGQVITVIEDIADQTNLLALNAAIEAARAGDAGRGFAVVADEVRKLAERTMAATREVTSSIKTIQQSAQQNVRSTEAAVDAVERSRDMAAQSGAALKDIVSMIEQTADQVRAIATAAEQQSATSEQIARSTDDINRIAGETSSAMDESSRAVVELAELAQRLQSVIEQMQSE</sequence>
<dbReference type="PROSITE" id="PS50111">
    <property type="entry name" value="CHEMOTAXIS_TRANSDUC_2"/>
    <property type="match status" value="1"/>
</dbReference>
<dbReference type="Gene3D" id="3.30.450.20">
    <property type="entry name" value="PAS domain"/>
    <property type="match status" value="1"/>
</dbReference>
<dbReference type="EMBL" id="JAATJA010000001">
    <property type="protein sequence ID" value="NJB67580.1"/>
    <property type="molecule type" value="Genomic_DNA"/>
</dbReference>